<evidence type="ECO:0000256" key="1">
    <source>
        <dbReference type="SAM" id="MobiDB-lite"/>
    </source>
</evidence>
<feature type="transmembrane region" description="Helical" evidence="2">
    <location>
        <begin position="21"/>
        <end position="41"/>
    </location>
</feature>
<feature type="region of interest" description="Disordered" evidence="1">
    <location>
        <begin position="204"/>
        <end position="231"/>
    </location>
</feature>
<reference evidence="3" key="1">
    <citation type="submission" date="2020-10" db="EMBL/GenBank/DDBJ databases">
        <title>Unveiling of a novel bifunctional photoreceptor, Dualchrome1, isolated from a cosmopolitan green alga.</title>
        <authorList>
            <person name="Suzuki S."/>
            <person name="Kawachi M."/>
        </authorList>
    </citation>
    <scope>NUCLEOTIDE SEQUENCE</scope>
    <source>
        <strain evidence="3">NIES 2893</strain>
    </source>
</reference>
<feature type="compositionally biased region" description="Low complexity" evidence="1">
    <location>
        <begin position="211"/>
        <end position="224"/>
    </location>
</feature>
<dbReference type="AlphaFoldDB" id="A0A830HMD8"/>
<keyword evidence="4" id="KW-1185">Reference proteome</keyword>
<evidence type="ECO:0000256" key="2">
    <source>
        <dbReference type="SAM" id="Phobius"/>
    </source>
</evidence>
<organism evidence="3 4">
    <name type="scientific">Pycnococcus provasolii</name>
    <dbReference type="NCBI Taxonomy" id="41880"/>
    <lineage>
        <taxon>Eukaryota</taxon>
        <taxon>Viridiplantae</taxon>
        <taxon>Chlorophyta</taxon>
        <taxon>Pseudoscourfieldiophyceae</taxon>
        <taxon>Pseudoscourfieldiales</taxon>
        <taxon>Pycnococcaceae</taxon>
        <taxon>Pycnococcus</taxon>
    </lineage>
</organism>
<keyword evidence="2" id="KW-1133">Transmembrane helix</keyword>
<feature type="transmembrane region" description="Helical" evidence="2">
    <location>
        <begin position="168"/>
        <end position="192"/>
    </location>
</feature>
<protein>
    <submittedName>
        <fullName evidence="3">Uncharacterized protein</fullName>
    </submittedName>
</protein>
<keyword evidence="2" id="KW-0472">Membrane</keyword>
<proteinExistence type="predicted"/>
<comment type="caution">
    <text evidence="3">The sequence shown here is derived from an EMBL/GenBank/DDBJ whole genome shotgun (WGS) entry which is preliminary data.</text>
</comment>
<feature type="transmembrane region" description="Helical" evidence="2">
    <location>
        <begin position="88"/>
        <end position="111"/>
    </location>
</feature>
<name>A0A830HMD8_9CHLO</name>
<dbReference type="EMBL" id="BNJQ01000018">
    <property type="protein sequence ID" value="GHP07785.1"/>
    <property type="molecule type" value="Genomic_DNA"/>
</dbReference>
<dbReference type="Proteomes" id="UP000660262">
    <property type="component" value="Unassembled WGS sequence"/>
</dbReference>
<accession>A0A830HMD8</accession>
<evidence type="ECO:0000313" key="3">
    <source>
        <dbReference type="EMBL" id="GHP07785.1"/>
    </source>
</evidence>
<sequence length="467" mass="48443">MPRQPPRALASVFTTHDALRVPLFVTTTIGLALGVTVPLLVYFSVWEKDKSRFFWVLVVNIAAQTLIALACAWSCFTRRSFLASMAAAFALTFAVVGGSCTATFNLLYGVLVSRQCQMSQSSFLGCAACACALNSTCTTKQLCDGCEAYGTDICDAYLGRAWSTYDRMLVASLPAASLLAALVQAFLAALVAMHAPFGKASAEADMRAQRQRSAAAAQARAQARTHNPEARPEMIRIHPEPVQQQQLRYYRGGAAAAAPAAVMEQQMSSKPSVQRAQTFAAPQRELPNGSLQRTATYHPGSLAATSATFTAAAAAASTSAAPAPAPAPAQAIYEEGPGAPAPAAALATFAANTALPAEAAAPVDAPPGLSRAFTMPVTVTSEASALPLEYARAQTMAAEMPAGGEALTTVVVPGDEALATQPPQQQHHVRIAEEPVKPTAAVVLNGVDAGLIIAGGVGLDMAAATRK</sequence>
<feature type="transmembrane region" description="Helical" evidence="2">
    <location>
        <begin position="53"/>
        <end position="76"/>
    </location>
</feature>
<gene>
    <name evidence="3" type="ORF">PPROV_000652700</name>
</gene>
<evidence type="ECO:0000313" key="4">
    <source>
        <dbReference type="Proteomes" id="UP000660262"/>
    </source>
</evidence>
<keyword evidence="2" id="KW-0812">Transmembrane</keyword>